<dbReference type="Pfam" id="PF03704">
    <property type="entry name" value="BTAD"/>
    <property type="match status" value="1"/>
</dbReference>
<evidence type="ECO:0000256" key="2">
    <source>
        <dbReference type="ARBA" id="ARBA00023163"/>
    </source>
</evidence>
<dbReference type="InterPro" id="IPR011990">
    <property type="entry name" value="TPR-like_helical_dom_sf"/>
</dbReference>
<dbReference type="InterPro" id="IPR036388">
    <property type="entry name" value="WH-like_DNA-bd_sf"/>
</dbReference>
<dbReference type="RefSeq" id="WP_058964429.1">
    <property type="nucleotide sequence ID" value="NZ_CABKVM010000017.1"/>
</dbReference>
<dbReference type="STRING" id="1650663.GCA_001486665_02034"/>
<dbReference type="InterPro" id="IPR051677">
    <property type="entry name" value="AfsR-DnrI-RedD_regulator"/>
</dbReference>
<protein>
    <submittedName>
        <fullName evidence="4">DNA-binding SARP family transcriptional activator</fullName>
    </submittedName>
</protein>
<sequence length="399" mass="45816">MSDTDIRVQMFGNFQVDVCGQPVVLGEGRNSKIILALQVLIYHYPHKVSRDLLLEILFSDGESADPSANLRVIMFRLKQFLKNTPLHNYFTICGNANYRWLECTVPLFVDAIDFQRLYVQACQSEESSAGLSLFQEAEKLYLDDFLRFSAVNNWIQSVQASLQQKYLSCVDNLIHLLRKKEQWATLYPVVLKACNMHPMEYFYCVGIDCLLAQNQYRDAKQLYLKATHVLRDELSVAPSQALLDHANQIDQLLLDGHETIHDLQQRLCETEQAHGPYYCSPSSFVDVFRMVCRMAERSNTSACLMLYSFSDFQGRSIADSSKISLAGSSLREALQNCLRRGDTFTQYRSGQYIVLLTNTSSNGFFIVHKRICEYYHNHPVRGVHLRCIQKNVNSSFFQS</sequence>
<dbReference type="Gene3D" id="1.25.40.10">
    <property type="entry name" value="Tetratricopeptide repeat domain"/>
    <property type="match status" value="1"/>
</dbReference>
<dbReference type="OrthoDB" id="142950at2"/>
<keyword evidence="2" id="KW-0804">Transcription</keyword>
<reference evidence="4 5" key="1">
    <citation type="submission" date="2019-03" db="EMBL/GenBank/DDBJ databases">
        <title>Genomic Encyclopedia of Type Strains, Phase IV (KMG-IV): sequencing the most valuable type-strain genomes for metagenomic binning, comparative biology and taxonomic classification.</title>
        <authorList>
            <person name="Goeker M."/>
        </authorList>
    </citation>
    <scope>NUCLEOTIDE SEQUENCE [LARGE SCALE GENOMIC DNA]</scope>
    <source>
        <strain evidence="4 5">DSM 100451</strain>
    </source>
</reference>
<dbReference type="SUPFAM" id="SSF46894">
    <property type="entry name" value="C-terminal effector domain of the bipartite response regulators"/>
    <property type="match status" value="1"/>
</dbReference>
<evidence type="ECO:0000259" key="3">
    <source>
        <dbReference type="SMART" id="SM01043"/>
    </source>
</evidence>
<organism evidence="4 5">
    <name type="scientific">Allofournierella massiliensis</name>
    <dbReference type="NCBI Taxonomy" id="1650663"/>
    <lineage>
        <taxon>Bacteria</taxon>
        <taxon>Bacillati</taxon>
        <taxon>Bacillota</taxon>
        <taxon>Clostridia</taxon>
        <taxon>Eubacteriales</taxon>
        <taxon>Oscillospiraceae</taxon>
        <taxon>Allofournierella</taxon>
    </lineage>
</organism>
<evidence type="ECO:0000313" key="5">
    <source>
        <dbReference type="Proteomes" id="UP000295184"/>
    </source>
</evidence>
<evidence type="ECO:0000313" key="4">
    <source>
        <dbReference type="EMBL" id="TCL53594.1"/>
    </source>
</evidence>
<gene>
    <name evidence="4" type="ORF">EDD77_13015</name>
</gene>
<dbReference type="PANTHER" id="PTHR35807:SF1">
    <property type="entry name" value="TRANSCRIPTIONAL REGULATOR REDD"/>
    <property type="match status" value="1"/>
</dbReference>
<name>A0A4R1QRY6_9FIRM</name>
<feature type="domain" description="Bacterial transcriptional activator" evidence="3">
    <location>
        <begin position="109"/>
        <end position="243"/>
    </location>
</feature>
<dbReference type="InterPro" id="IPR016032">
    <property type="entry name" value="Sig_transdc_resp-reg_C-effctor"/>
</dbReference>
<keyword evidence="4" id="KW-0238">DNA-binding</keyword>
<dbReference type="EMBL" id="SLUM01000030">
    <property type="protein sequence ID" value="TCL53594.1"/>
    <property type="molecule type" value="Genomic_DNA"/>
</dbReference>
<dbReference type="GO" id="GO:0006355">
    <property type="term" value="P:regulation of DNA-templated transcription"/>
    <property type="evidence" value="ECO:0007669"/>
    <property type="project" value="InterPro"/>
</dbReference>
<dbReference type="SUPFAM" id="SSF48452">
    <property type="entry name" value="TPR-like"/>
    <property type="match status" value="1"/>
</dbReference>
<accession>A0A4R1QRY6</accession>
<evidence type="ECO:0000256" key="1">
    <source>
        <dbReference type="ARBA" id="ARBA00023015"/>
    </source>
</evidence>
<keyword evidence="1" id="KW-0805">Transcription regulation</keyword>
<dbReference type="PANTHER" id="PTHR35807">
    <property type="entry name" value="TRANSCRIPTIONAL REGULATOR REDD-RELATED"/>
    <property type="match status" value="1"/>
</dbReference>
<proteinExistence type="predicted"/>
<dbReference type="GO" id="GO:0003677">
    <property type="term" value="F:DNA binding"/>
    <property type="evidence" value="ECO:0007669"/>
    <property type="project" value="UniProtKB-KW"/>
</dbReference>
<comment type="caution">
    <text evidence="4">The sequence shown here is derived from an EMBL/GenBank/DDBJ whole genome shotgun (WGS) entry which is preliminary data.</text>
</comment>
<dbReference type="InterPro" id="IPR005158">
    <property type="entry name" value="BTAD"/>
</dbReference>
<dbReference type="Gene3D" id="1.10.10.10">
    <property type="entry name" value="Winged helix-like DNA-binding domain superfamily/Winged helix DNA-binding domain"/>
    <property type="match status" value="1"/>
</dbReference>
<dbReference type="AlphaFoldDB" id="A0A4R1QRY6"/>
<dbReference type="Proteomes" id="UP000295184">
    <property type="component" value="Unassembled WGS sequence"/>
</dbReference>
<dbReference type="SMART" id="SM01043">
    <property type="entry name" value="BTAD"/>
    <property type="match status" value="1"/>
</dbReference>